<organism evidence="1 2">
    <name type="scientific">Frankliniella fusca</name>
    <dbReference type="NCBI Taxonomy" id="407009"/>
    <lineage>
        <taxon>Eukaryota</taxon>
        <taxon>Metazoa</taxon>
        <taxon>Ecdysozoa</taxon>
        <taxon>Arthropoda</taxon>
        <taxon>Hexapoda</taxon>
        <taxon>Insecta</taxon>
        <taxon>Pterygota</taxon>
        <taxon>Neoptera</taxon>
        <taxon>Paraneoptera</taxon>
        <taxon>Thysanoptera</taxon>
        <taxon>Terebrantia</taxon>
        <taxon>Thripoidea</taxon>
        <taxon>Thripidae</taxon>
        <taxon>Frankliniella</taxon>
    </lineage>
</organism>
<reference evidence="1" key="1">
    <citation type="submission" date="2021-07" db="EMBL/GenBank/DDBJ databases">
        <authorList>
            <person name="Catto M.A."/>
            <person name="Jacobson A."/>
            <person name="Kennedy G."/>
            <person name="Labadie P."/>
            <person name="Hunt B.G."/>
            <person name="Srinivasan R."/>
        </authorList>
    </citation>
    <scope>NUCLEOTIDE SEQUENCE</scope>
    <source>
        <strain evidence="1">PL_HMW_Pooled</strain>
        <tissue evidence="1">Head</tissue>
    </source>
</reference>
<name>A0AAE1GXR6_9NEOP</name>
<comment type="caution">
    <text evidence="1">The sequence shown here is derived from an EMBL/GenBank/DDBJ whole genome shotgun (WGS) entry which is preliminary data.</text>
</comment>
<proteinExistence type="predicted"/>
<dbReference type="AlphaFoldDB" id="A0AAE1GXR6"/>
<accession>A0AAE1GXR6</accession>
<dbReference type="Proteomes" id="UP001219518">
    <property type="component" value="Unassembled WGS sequence"/>
</dbReference>
<evidence type="ECO:0000313" key="1">
    <source>
        <dbReference type="EMBL" id="KAK3910808.1"/>
    </source>
</evidence>
<evidence type="ECO:0000313" key="2">
    <source>
        <dbReference type="Proteomes" id="UP001219518"/>
    </source>
</evidence>
<sequence>MNSDSPLRDESNDAHGLHPNGYIRHSRVNKLASFHVCLGLAPCLGHDCNEGIIAYDLALYTQYFVKTKEWFTYMSMPKKVVGGAWQVWTFLRLYPLIVGDKIKNVEDPAWLAILKLIEIMEMITAPSIHSSCIGHLQCVINEYLYLRISSFPNVKLRPKHYYLSHYPKLLKEFGNLIKSRVELRIDRPSHSRHIRLTELELTDTRTFRMR</sequence>
<keyword evidence="2" id="KW-1185">Reference proteome</keyword>
<protein>
    <submittedName>
        <fullName evidence="1">Kappa-theraphotoxin-Cg1c</fullName>
    </submittedName>
</protein>
<dbReference type="EMBL" id="JAHWGI010000195">
    <property type="protein sequence ID" value="KAK3910808.1"/>
    <property type="molecule type" value="Genomic_DNA"/>
</dbReference>
<gene>
    <name evidence="1" type="ORF">KUF71_004296</name>
</gene>
<reference evidence="1" key="2">
    <citation type="journal article" date="2023" name="BMC Genomics">
        <title>Pest status, molecular evolution, and epigenetic factors derived from the genome assembly of Frankliniella fusca, a thysanopteran phytovirus vector.</title>
        <authorList>
            <person name="Catto M.A."/>
            <person name="Labadie P.E."/>
            <person name="Jacobson A.L."/>
            <person name="Kennedy G.G."/>
            <person name="Srinivasan R."/>
            <person name="Hunt B.G."/>
        </authorList>
    </citation>
    <scope>NUCLEOTIDE SEQUENCE</scope>
    <source>
        <strain evidence="1">PL_HMW_Pooled</strain>
    </source>
</reference>